<keyword evidence="4" id="KW-1185">Reference proteome</keyword>
<dbReference type="EMBL" id="CP122979">
    <property type="protein sequence ID" value="WGI36706.1"/>
    <property type="molecule type" value="Genomic_DNA"/>
</dbReference>
<dbReference type="InterPro" id="IPR000182">
    <property type="entry name" value="GNAT_dom"/>
</dbReference>
<organism evidence="3 4">
    <name type="scientific">Mesomycoplasma lagogenitalium</name>
    <dbReference type="NCBI Taxonomy" id="171286"/>
    <lineage>
        <taxon>Bacteria</taxon>
        <taxon>Bacillati</taxon>
        <taxon>Mycoplasmatota</taxon>
        <taxon>Mycoplasmoidales</taxon>
        <taxon>Metamycoplasmataceae</taxon>
        <taxon>Mesomycoplasma</taxon>
    </lineage>
</organism>
<keyword evidence="3" id="KW-0269">Exonuclease</keyword>
<dbReference type="Pfam" id="PF13302">
    <property type="entry name" value="Acetyltransf_3"/>
    <property type="match status" value="1"/>
</dbReference>
<keyword evidence="3" id="KW-0540">Nuclease</keyword>
<keyword evidence="1" id="KW-0479">Metal-binding</keyword>
<dbReference type="InterPro" id="IPR032466">
    <property type="entry name" value="Metal_Hydrolase"/>
</dbReference>
<reference evidence="3" key="1">
    <citation type="submission" date="2023-04" db="EMBL/GenBank/DDBJ databases">
        <title>Completed genome of Mycoplasma lagogenitalium type strain 12MS.</title>
        <authorList>
            <person name="Spergser J."/>
        </authorList>
    </citation>
    <scope>NUCLEOTIDE SEQUENCE</scope>
    <source>
        <strain evidence="3">12MS</strain>
    </source>
</reference>
<dbReference type="PANTHER" id="PTHR46124">
    <property type="entry name" value="D-AMINOACYL-TRNA DEACYLASE"/>
    <property type="match status" value="1"/>
</dbReference>
<proteinExistence type="predicted"/>
<dbReference type="Proteomes" id="UP001179842">
    <property type="component" value="Chromosome"/>
</dbReference>
<evidence type="ECO:0000313" key="4">
    <source>
        <dbReference type="Proteomes" id="UP001179842"/>
    </source>
</evidence>
<dbReference type="PANTHER" id="PTHR46124:SF2">
    <property type="entry name" value="D-AMINOACYL-TRNA DEACYLASE"/>
    <property type="match status" value="1"/>
</dbReference>
<dbReference type="InterPro" id="IPR016181">
    <property type="entry name" value="Acyl_CoA_acyltransferase"/>
</dbReference>
<gene>
    <name evidence="3" type="ORF">QEG99_00250</name>
</gene>
<keyword evidence="3" id="KW-0378">Hydrolase</keyword>
<dbReference type="InterPro" id="IPR001130">
    <property type="entry name" value="TatD-like"/>
</dbReference>
<dbReference type="CDD" id="cd01310">
    <property type="entry name" value="TatD_DNAse"/>
    <property type="match status" value="1"/>
</dbReference>
<evidence type="ECO:0000259" key="2">
    <source>
        <dbReference type="Pfam" id="PF13302"/>
    </source>
</evidence>
<accession>A0ABY8LWB0</accession>
<feature type="domain" description="N-acetyltransferase" evidence="2">
    <location>
        <begin position="39"/>
        <end position="148"/>
    </location>
</feature>
<name>A0ABY8LWB0_9BACT</name>
<dbReference type="Pfam" id="PF01026">
    <property type="entry name" value="TatD_DNase"/>
    <property type="match status" value="1"/>
</dbReference>
<dbReference type="RefSeq" id="WP_280102007.1">
    <property type="nucleotide sequence ID" value="NZ_CP122979.1"/>
</dbReference>
<dbReference type="NCBIfam" id="TIGR00010">
    <property type="entry name" value="YchF/TatD family DNA exonuclease"/>
    <property type="match status" value="1"/>
</dbReference>
<evidence type="ECO:0000256" key="1">
    <source>
        <dbReference type="ARBA" id="ARBA00022723"/>
    </source>
</evidence>
<dbReference type="GO" id="GO:0004527">
    <property type="term" value="F:exonuclease activity"/>
    <property type="evidence" value="ECO:0007669"/>
    <property type="project" value="UniProtKB-KW"/>
</dbReference>
<sequence length="430" mass="51016">MANLKFIKLTEKYKNHFIKTEFDEGFLDFSKIENIKQNFSQVLKWMEKVKKGEQEDALKGEFLFLVDLDNEIDEILAWVNIRVADENNDLIKKVGHIGYWTNKKFRRRGLANYALETMLKHAKNTYNLDEIIITHDFNNIASEKVIKAFDYNYLGEFIEGERKYKKYILKTEILEKDLVDLHAHPLKEYYLNPNQEIKNNFINGIEKMFFIATDINETFEIDKEFRLHKNVFPVYGVHPNNIKNEPFDFHKLEKILEKKEAVAIGEIGLDYFYETNAKPEFQILALETQIKLAQKYNLPVILHIRDAHKDIYNILNKTEYKDIKFIFHSYSGDLKWTEKFLSFNNVYFSFSGVITFKKNFETRKVIELIPNDRIFSETDAPYLTPEPYRSKTNHSHYVSFVVETIALIKGIKKEKMKKIIMENVMRVFGV</sequence>
<dbReference type="SUPFAM" id="SSF55729">
    <property type="entry name" value="Acyl-CoA N-acyltransferases (Nat)"/>
    <property type="match status" value="1"/>
</dbReference>
<evidence type="ECO:0000313" key="3">
    <source>
        <dbReference type="EMBL" id="WGI36706.1"/>
    </source>
</evidence>
<dbReference type="SUPFAM" id="SSF51556">
    <property type="entry name" value="Metallo-dependent hydrolases"/>
    <property type="match status" value="1"/>
</dbReference>
<dbReference type="Gene3D" id="3.40.630.30">
    <property type="match status" value="1"/>
</dbReference>
<dbReference type="Gene3D" id="3.20.20.140">
    <property type="entry name" value="Metal-dependent hydrolases"/>
    <property type="match status" value="1"/>
</dbReference>
<dbReference type="InterPro" id="IPR015991">
    <property type="entry name" value="TatD/YcfH-like"/>
</dbReference>
<protein>
    <submittedName>
        <fullName evidence="3">YchF/TatD family DNA exonuclease</fullName>
    </submittedName>
</protein>